<keyword evidence="2" id="KW-0472">Membrane</keyword>
<feature type="region of interest" description="Disordered" evidence="1">
    <location>
        <begin position="347"/>
        <end position="367"/>
    </location>
</feature>
<dbReference type="PANTHER" id="PTHR30441:SF4">
    <property type="entry name" value="PROTEIN ASMA"/>
    <property type="match status" value="1"/>
</dbReference>
<dbReference type="Proteomes" id="UP000831019">
    <property type="component" value="Chromosome"/>
</dbReference>
<keyword evidence="5" id="KW-1185">Reference proteome</keyword>
<evidence type="ECO:0000259" key="3">
    <source>
        <dbReference type="Pfam" id="PF05170"/>
    </source>
</evidence>
<feature type="domain" description="AsmA" evidence="3">
    <location>
        <begin position="315"/>
        <end position="541"/>
    </location>
</feature>
<dbReference type="InterPro" id="IPR052894">
    <property type="entry name" value="AsmA-related"/>
</dbReference>
<gene>
    <name evidence="4" type="ORF">DSM109990_02480</name>
</gene>
<dbReference type="EMBL" id="CP085144">
    <property type="protein sequence ID" value="UOA15636.1"/>
    <property type="molecule type" value="Genomic_DNA"/>
</dbReference>
<organism evidence="4 5">
    <name type="scientific">Sulfitobacter dubius</name>
    <dbReference type="NCBI Taxonomy" id="218673"/>
    <lineage>
        <taxon>Bacteria</taxon>
        <taxon>Pseudomonadati</taxon>
        <taxon>Pseudomonadota</taxon>
        <taxon>Alphaproteobacteria</taxon>
        <taxon>Rhodobacterales</taxon>
        <taxon>Roseobacteraceae</taxon>
        <taxon>Sulfitobacter</taxon>
    </lineage>
</organism>
<proteinExistence type="predicted"/>
<dbReference type="InterPro" id="IPR007844">
    <property type="entry name" value="AsmA"/>
</dbReference>
<evidence type="ECO:0000256" key="2">
    <source>
        <dbReference type="SAM" id="Phobius"/>
    </source>
</evidence>
<keyword evidence="2" id="KW-1133">Transmembrane helix</keyword>
<feature type="transmembrane region" description="Helical" evidence="2">
    <location>
        <begin position="16"/>
        <end position="38"/>
    </location>
</feature>
<dbReference type="Pfam" id="PF05170">
    <property type="entry name" value="AsmA"/>
    <property type="match status" value="2"/>
</dbReference>
<evidence type="ECO:0000313" key="5">
    <source>
        <dbReference type="Proteomes" id="UP000831019"/>
    </source>
</evidence>
<feature type="compositionally biased region" description="Polar residues" evidence="1">
    <location>
        <begin position="353"/>
        <end position="363"/>
    </location>
</feature>
<feature type="compositionally biased region" description="Polar residues" evidence="1">
    <location>
        <begin position="137"/>
        <end position="149"/>
    </location>
</feature>
<keyword evidence="2" id="KW-0812">Transmembrane</keyword>
<evidence type="ECO:0000313" key="4">
    <source>
        <dbReference type="EMBL" id="UOA15636.1"/>
    </source>
</evidence>
<accession>A0ABY3ZLS9</accession>
<reference evidence="5" key="1">
    <citation type="journal article" date="2022" name="Microorganisms">
        <title>Beyond the ABCs#Discovery of Three New Plasmid Types in Rhodobacterales (RepQ, RepY, RepW).</title>
        <authorList>
            <person name="Freese H.M."/>
            <person name="Ringel V."/>
            <person name="Overmann J."/>
            <person name="Petersen J."/>
        </authorList>
    </citation>
    <scope>NUCLEOTIDE SEQUENCE [LARGE SCALE GENOMIC DNA]</scope>
    <source>
        <strain evidence="5">DSM 109990</strain>
    </source>
</reference>
<dbReference type="PANTHER" id="PTHR30441">
    <property type="entry name" value="DUF748 DOMAIN-CONTAINING PROTEIN"/>
    <property type="match status" value="1"/>
</dbReference>
<name>A0ABY3ZLS9_9RHOB</name>
<sequence length="659" mass="69362">MSGERAAGQEERALRWIIRGIGALLLIVVIMLGALFLLPGERIARIASDQLSRMTGREVSITGDVGVTLWPVLGVTAGGLEVGNADWTDKGAMLTAANAAIGVDAGALLRGEIRITNIAAQSPVIRLEQRRDGRASWQFTDSASGAQIETESEPTSKRRPLSIQKLAVTDATLIYDAEGADVLRYEGVDLELDWPEQDGAAEIAASMAPAGAGVDLTARIEGFADFLNGGVQPLRADVTTRGGEIGFDGRGSLDGALAGELRIDSADTARFLASFGASGVTLPQGLGQSVDLRSGLTLTADRRLALRNIALDLGGNSLTGQADLALNGTPRITANLRTGALDLSALSEGGAETNGTSSQTQGDASEGWSRQEINADWLAAFDGDIALSAESIDLGQLDLGPTRAVLRNDRARMVFDLQDMSAYGGKVAGEFVMNNRSGLSVGGKLTAQGVQMRDLLEDTAGVTRFSGDGTAALSFLGSGQSLDAIMRSLSGNGTLSMGRGTIAGIDLDALLGSVDAEGGSTVFDSMEATFDIAQGVLRNDDLLMLLPNFNATGAGQVNLGARTLDYTFTPKALRVNASRGGLAVPVRITGPWADPQIKPDLRAAIDLNFAEEKQQAEDKVREKIQEELNISPDDSRSTEDIVKDELENAVRRELFKLFD</sequence>
<feature type="region of interest" description="Disordered" evidence="1">
    <location>
        <begin position="136"/>
        <end position="159"/>
    </location>
</feature>
<feature type="domain" description="AsmA" evidence="3">
    <location>
        <begin position="19"/>
        <end position="199"/>
    </location>
</feature>
<evidence type="ECO:0000256" key="1">
    <source>
        <dbReference type="SAM" id="MobiDB-lite"/>
    </source>
</evidence>
<protein>
    <recommendedName>
        <fullName evidence="3">AsmA domain-containing protein</fullName>
    </recommendedName>
</protein>